<feature type="compositionally biased region" description="Basic and acidic residues" evidence="1">
    <location>
        <begin position="186"/>
        <end position="197"/>
    </location>
</feature>
<dbReference type="AlphaFoldDB" id="A0A7X5V6L1"/>
<feature type="compositionally biased region" description="Basic and acidic residues" evidence="1">
    <location>
        <begin position="71"/>
        <end position="100"/>
    </location>
</feature>
<gene>
    <name evidence="2" type="ORF">BJY22_001290</name>
</gene>
<feature type="compositionally biased region" description="Basic and acidic residues" evidence="1">
    <location>
        <begin position="51"/>
        <end position="64"/>
    </location>
</feature>
<organism evidence="2 3">
    <name type="scientific">Kribbella shirazensis</name>
    <dbReference type="NCBI Taxonomy" id="1105143"/>
    <lineage>
        <taxon>Bacteria</taxon>
        <taxon>Bacillati</taxon>
        <taxon>Actinomycetota</taxon>
        <taxon>Actinomycetes</taxon>
        <taxon>Propionibacteriales</taxon>
        <taxon>Kribbellaceae</taxon>
        <taxon>Kribbella</taxon>
    </lineage>
</organism>
<feature type="compositionally biased region" description="Basic residues" evidence="1">
    <location>
        <begin position="222"/>
        <end position="238"/>
    </location>
</feature>
<sequence>MPDTDDDQSVELEPDQREQGDDDTEAARERRAAQARAEAGKDLSTDVTESDAERRAEEDEQLRLDEEEDQEARAERLELARKDQQELDEHRDREELKDATAETTRAMQLAYADEEARDRYRQYAANDKQRGLSDRAHGRHELDEAAAHPDEPGSAGLAAEGRRYQNAATIEERKYVADHDIADAYDSSARDHRREAAEAQPSASEAVRKAPEDAPEAQLPQARRHVRGPGRVRTKQGKVVKPNRASEPDLEL</sequence>
<feature type="region of interest" description="Disordered" evidence="1">
    <location>
        <begin position="186"/>
        <end position="252"/>
    </location>
</feature>
<reference evidence="2 3" key="1">
    <citation type="submission" date="2020-03" db="EMBL/GenBank/DDBJ databases">
        <title>Sequencing the genomes of 1000 actinobacteria strains.</title>
        <authorList>
            <person name="Klenk H.-P."/>
        </authorList>
    </citation>
    <scope>NUCLEOTIDE SEQUENCE [LARGE SCALE GENOMIC DNA]</scope>
    <source>
        <strain evidence="2 3">DSM 45490</strain>
    </source>
</reference>
<dbReference type="Proteomes" id="UP000555407">
    <property type="component" value="Unassembled WGS sequence"/>
</dbReference>
<keyword evidence="3" id="KW-1185">Reference proteome</keyword>
<comment type="caution">
    <text evidence="2">The sequence shown here is derived from an EMBL/GenBank/DDBJ whole genome shotgun (WGS) entry which is preliminary data.</text>
</comment>
<name>A0A7X5V6L1_9ACTN</name>
<feature type="compositionally biased region" description="Basic and acidic residues" evidence="1">
    <location>
        <begin position="114"/>
        <end position="151"/>
    </location>
</feature>
<dbReference type="EMBL" id="JAASRO010000001">
    <property type="protein sequence ID" value="NIK55573.1"/>
    <property type="molecule type" value="Genomic_DNA"/>
</dbReference>
<protein>
    <submittedName>
        <fullName evidence="2">Uncharacterized protein</fullName>
    </submittedName>
</protein>
<feature type="compositionally biased region" description="Basic and acidic residues" evidence="1">
    <location>
        <begin position="14"/>
        <end position="44"/>
    </location>
</feature>
<feature type="compositionally biased region" description="Acidic residues" evidence="1">
    <location>
        <begin position="1"/>
        <end position="13"/>
    </location>
</feature>
<proteinExistence type="predicted"/>
<evidence type="ECO:0000313" key="2">
    <source>
        <dbReference type="EMBL" id="NIK55573.1"/>
    </source>
</evidence>
<accession>A0A7X5V6L1</accession>
<evidence type="ECO:0000256" key="1">
    <source>
        <dbReference type="SAM" id="MobiDB-lite"/>
    </source>
</evidence>
<feature type="region of interest" description="Disordered" evidence="1">
    <location>
        <begin position="1"/>
        <end position="163"/>
    </location>
</feature>
<evidence type="ECO:0000313" key="3">
    <source>
        <dbReference type="Proteomes" id="UP000555407"/>
    </source>
</evidence>
<dbReference type="RefSeq" id="WP_167204357.1">
    <property type="nucleotide sequence ID" value="NZ_JAASRO010000001.1"/>
</dbReference>